<dbReference type="Proteomes" id="UP001378960">
    <property type="component" value="Unassembled WGS sequence"/>
</dbReference>
<evidence type="ECO:0000313" key="4">
    <source>
        <dbReference type="Proteomes" id="UP001378960"/>
    </source>
</evidence>
<evidence type="ECO:0000313" key="3">
    <source>
        <dbReference type="EMBL" id="GMM46950.1"/>
    </source>
</evidence>
<dbReference type="PANTHER" id="PTHR43908">
    <property type="entry name" value="AT29763P-RELATED"/>
    <property type="match status" value="1"/>
</dbReference>
<keyword evidence="4" id="KW-1185">Reference proteome</keyword>
<dbReference type="InterPro" id="IPR036869">
    <property type="entry name" value="J_dom_sf"/>
</dbReference>
<feature type="region of interest" description="Disordered" evidence="1">
    <location>
        <begin position="211"/>
        <end position="239"/>
    </location>
</feature>
<dbReference type="SMART" id="SM00271">
    <property type="entry name" value="DnaJ"/>
    <property type="match status" value="1"/>
</dbReference>
<organism evidence="3 4">
    <name type="scientific">Pichia kluyveri</name>
    <name type="common">Yeast</name>
    <dbReference type="NCBI Taxonomy" id="36015"/>
    <lineage>
        <taxon>Eukaryota</taxon>
        <taxon>Fungi</taxon>
        <taxon>Dikarya</taxon>
        <taxon>Ascomycota</taxon>
        <taxon>Saccharomycotina</taxon>
        <taxon>Pichiomycetes</taxon>
        <taxon>Pichiales</taxon>
        <taxon>Pichiaceae</taxon>
        <taxon>Pichia</taxon>
    </lineage>
</organism>
<dbReference type="InterPro" id="IPR001623">
    <property type="entry name" value="DnaJ_domain"/>
</dbReference>
<gene>
    <name evidence="3" type="ORF">DAPK24_035250</name>
</gene>
<feature type="region of interest" description="Disordered" evidence="1">
    <location>
        <begin position="132"/>
        <end position="174"/>
    </location>
</feature>
<reference evidence="3 4" key="1">
    <citation type="journal article" date="2023" name="Elife">
        <title>Identification of key yeast species and microbe-microbe interactions impacting larval growth of Drosophila in the wild.</title>
        <authorList>
            <person name="Mure A."/>
            <person name="Sugiura Y."/>
            <person name="Maeda R."/>
            <person name="Honda K."/>
            <person name="Sakurai N."/>
            <person name="Takahashi Y."/>
            <person name="Watada M."/>
            <person name="Katoh T."/>
            <person name="Gotoh A."/>
            <person name="Gotoh Y."/>
            <person name="Taniguchi I."/>
            <person name="Nakamura K."/>
            <person name="Hayashi T."/>
            <person name="Katayama T."/>
            <person name="Uemura T."/>
            <person name="Hattori Y."/>
        </authorList>
    </citation>
    <scope>NUCLEOTIDE SEQUENCE [LARGE SCALE GENOMIC DNA]</scope>
    <source>
        <strain evidence="3 4">PK-24</strain>
    </source>
</reference>
<dbReference type="PANTHER" id="PTHR43908:SF3">
    <property type="entry name" value="AT29763P-RELATED"/>
    <property type="match status" value="1"/>
</dbReference>
<evidence type="ECO:0000259" key="2">
    <source>
        <dbReference type="PROSITE" id="PS50076"/>
    </source>
</evidence>
<feature type="compositionally biased region" description="Low complexity" evidence="1">
    <location>
        <begin position="220"/>
        <end position="230"/>
    </location>
</feature>
<feature type="compositionally biased region" description="Basic and acidic residues" evidence="1">
    <location>
        <begin position="388"/>
        <end position="407"/>
    </location>
</feature>
<dbReference type="EMBL" id="BTGB01000005">
    <property type="protein sequence ID" value="GMM46950.1"/>
    <property type="molecule type" value="Genomic_DNA"/>
</dbReference>
<accession>A0AAV5R6L5</accession>
<dbReference type="InterPro" id="IPR051100">
    <property type="entry name" value="DnaJ_subfamily_B/C"/>
</dbReference>
<dbReference type="GO" id="GO:0071218">
    <property type="term" value="P:cellular response to misfolded protein"/>
    <property type="evidence" value="ECO:0007669"/>
    <property type="project" value="TreeGrafter"/>
</dbReference>
<dbReference type="SUPFAM" id="SSF46565">
    <property type="entry name" value="Chaperone J-domain"/>
    <property type="match status" value="1"/>
</dbReference>
<feature type="compositionally biased region" description="Acidic residues" evidence="1">
    <location>
        <begin position="369"/>
        <end position="387"/>
    </location>
</feature>
<feature type="domain" description="J" evidence="2">
    <location>
        <begin position="2"/>
        <end position="66"/>
    </location>
</feature>
<proteinExistence type="predicted"/>
<dbReference type="GO" id="GO:0005789">
    <property type="term" value="C:endoplasmic reticulum membrane"/>
    <property type="evidence" value="ECO:0007669"/>
    <property type="project" value="TreeGrafter"/>
</dbReference>
<evidence type="ECO:0000256" key="1">
    <source>
        <dbReference type="SAM" id="MobiDB-lite"/>
    </source>
</evidence>
<dbReference type="AlphaFoldDB" id="A0AAV5R6L5"/>
<dbReference type="PRINTS" id="PR00625">
    <property type="entry name" value="JDOMAIN"/>
</dbReference>
<dbReference type="CDD" id="cd06257">
    <property type="entry name" value="DnaJ"/>
    <property type="match status" value="1"/>
</dbReference>
<feature type="compositionally biased region" description="Pro residues" evidence="1">
    <location>
        <begin position="418"/>
        <end position="430"/>
    </location>
</feature>
<protein>
    <recommendedName>
        <fullName evidence="2">J domain-containing protein</fullName>
    </recommendedName>
</protein>
<dbReference type="PROSITE" id="PS00636">
    <property type="entry name" value="DNAJ_1"/>
    <property type="match status" value="1"/>
</dbReference>
<dbReference type="Pfam" id="PF00226">
    <property type="entry name" value="DnaJ"/>
    <property type="match status" value="1"/>
</dbReference>
<name>A0AAV5R6L5_PICKL</name>
<comment type="caution">
    <text evidence="3">The sequence shown here is derived from an EMBL/GenBank/DDBJ whole genome shotgun (WGS) entry which is preliminary data.</text>
</comment>
<dbReference type="InterPro" id="IPR018253">
    <property type="entry name" value="DnaJ_domain_CS"/>
</dbReference>
<dbReference type="Gene3D" id="1.10.287.110">
    <property type="entry name" value="DnaJ domain"/>
    <property type="match status" value="1"/>
</dbReference>
<feature type="compositionally biased region" description="Basic and acidic residues" evidence="1">
    <location>
        <begin position="431"/>
        <end position="450"/>
    </location>
</feature>
<sequence length="539" mass="62541">MTHYDTLGIPSTASDAEIKKAYRKLALKLHPDKNNSKQAEEQFKLVNDAYNVLSDSNKRNEYDASLNNNRYNSKNYSNFNSYSNYTNFNDFSADDLFSRFGNMFNDSSPRFHSNTRNGHFSQRQNYDYTRQHYSENRRQRDNEQKQKQEEKKREEEIAKQKAEEEIENKKRQEQELRRRLEIRDKKIKLAREREAELARKRAMEIEENARRKLEEENSKNNNNNNNINNNTTKSRFGFRDEREAKADFDDLEDSLEGDDSFLHNATYMGRWMQEQNDFESLEPENHESIPDVDEIPDISVEDSNGLNGNMENNQNKRATWADAGGFGVNNEFQNDAHIDVDLDAGAYADAEDDGSNNNNVNNDRSSDGSSDESSDSQSNDESDDDERDISHIDEEHSLYNDGTKDDPIVIDIADEDPNSPPLTSPSPRPGSPEKRRASFDKRGLFRDDRQRFKRPKQVTNSDNLGSQDILWETYMQLQNALDGLQHGINVLPTTVLPLFLKYETQFLHFLQNSQPVPWGQYAEVAQWRLAAAQQWGSYL</sequence>
<feature type="region of interest" description="Disordered" evidence="1">
    <location>
        <begin position="348"/>
        <end position="462"/>
    </location>
</feature>
<dbReference type="GO" id="GO:0030544">
    <property type="term" value="F:Hsp70 protein binding"/>
    <property type="evidence" value="ECO:0007669"/>
    <property type="project" value="TreeGrafter"/>
</dbReference>
<dbReference type="PROSITE" id="PS50076">
    <property type="entry name" value="DNAJ_2"/>
    <property type="match status" value="1"/>
</dbReference>